<feature type="transmembrane region" description="Helical" evidence="6">
    <location>
        <begin position="12"/>
        <end position="34"/>
    </location>
</feature>
<evidence type="ECO:0000256" key="4">
    <source>
        <dbReference type="ARBA" id="ARBA00023136"/>
    </source>
</evidence>
<dbReference type="EMBL" id="JACVVK020000201">
    <property type="protein sequence ID" value="KAK7484964.1"/>
    <property type="molecule type" value="Genomic_DNA"/>
</dbReference>
<reference evidence="7 8" key="1">
    <citation type="journal article" date="2023" name="Sci. Data">
        <title>Genome assembly of the Korean intertidal mud-creeper Batillaria attramentaria.</title>
        <authorList>
            <person name="Patra A.K."/>
            <person name="Ho P.T."/>
            <person name="Jun S."/>
            <person name="Lee S.J."/>
            <person name="Kim Y."/>
            <person name="Won Y.J."/>
        </authorList>
    </citation>
    <scope>NUCLEOTIDE SEQUENCE [LARGE SCALE GENOMIC DNA]</scope>
    <source>
        <strain evidence="7">Wonlab-2016</strain>
    </source>
</reference>
<dbReference type="InterPro" id="IPR017974">
    <property type="entry name" value="Claudin_CS"/>
</dbReference>
<protein>
    <submittedName>
        <fullName evidence="7">Uncharacterized protein</fullName>
    </submittedName>
</protein>
<evidence type="ECO:0000256" key="5">
    <source>
        <dbReference type="SAM" id="MobiDB-lite"/>
    </source>
</evidence>
<dbReference type="AlphaFoldDB" id="A0ABD0KCZ2"/>
<comment type="subcellular location">
    <subcellularLocation>
        <location evidence="1">Membrane</location>
        <topology evidence="1">Multi-pass membrane protein</topology>
    </subcellularLocation>
</comment>
<dbReference type="PROSITE" id="PS01346">
    <property type="entry name" value="CLAUDIN"/>
    <property type="match status" value="1"/>
</dbReference>
<gene>
    <name evidence="7" type="ORF">BaRGS_00023742</name>
</gene>
<evidence type="ECO:0000313" key="7">
    <source>
        <dbReference type="EMBL" id="KAK7484964.1"/>
    </source>
</evidence>
<name>A0ABD0KCZ2_9CAEN</name>
<evidence type="ECO:0000256" key="6">
    <source>
        <dbReference type="SAM" id="Phobius"/>
    </source>
</evidence>
<feature type="transmembrane region" description="Helical" evidence="6">
    <location>
        <begin position="111"/>
        <end position="134"/>
    </location>
</feature>
<dbReference type="GO" id="GO:0016020">
    <property type="term" value="C:membrane"/>
    <property type="evidence" value="ECO:0007669"/>
    <property type="project" value="UniProtKB-SubCell"/>
</dbReference>
<dbReference type="Proteomes" id="UP001519460">
    <property type="component" value="Unassembled WGS sequence"/>
</dbReference>
<keyword evidence="3 6" id="KW-1133">Transmembrane helix</keyword>
<evidence type="ECO:0000256" key="3">
    <source>
        <dbReference type="ARBA" id="ARBA00022989"/>
    </source>
</evidence>
<feature type="transmembrane region" description="Helical" evidence="6">
    <location>
        <begin position="146"/>
        <end position="170"/>
    </location>
</feature>
<keyword evidence="2 6" id="KW-0812">Transmembrane</keyword>
<sequence length="221" mass="23885">MDFIQKLHSTPFLFLVAFILVCESCLVFLVGFVANDWFTLSSSTYGLWKYCVKRGSDDEYECKSLGSLEDLYKEYEDSIRAARFFCFVSLGCQVATAGLLVSLFVRSRKMFATLAYAACFAASATGIIGAAVFMSDVQYKDAIRSWGGVLVIIVAIIQAHAAVCIVLPIVRGQVVFEDSQPQAAPIGGSQGVPGKGQDESVPTASDQCGSLEETLVVVQDP</sequence>
<keyword evidence="8" id="KW-1185">Reference proteome</keyword>
<keyword evidence="4 6" id="KW-0472">Membrane</keyword>
<feature type="region of interest" description="Disordered" evidence="5">
    <location>
        <begin position="184"/>
        <end position="205"/>
    </location>
</feature>
<evidence type="ECO:0000256" key="1">
    <source>
        <dbReference type="ARBA" id="ARBA00004141"/>
    </source>
</evidence>
<evidence type="ECO:0000256" key="2">
    <source>
        <dbReference type="ARBA" id="ARBA00022692"/>
    </source>
</evidence>
<feature type="transmembrane region" description="Helical" evidence="6">
    <location>
        <begin position="81"/>
        <end position="104"/>
    </location>
</feature>
<dbReference type="Gene3D" id="1.20.140.150">
    <property type="match status" value="1"/>
</dbReference>
<proteinExistence type="predicted"/>
<accession>A0ABD0KCZ2</accession>
<comment type="caution">
    <text evidence="7">The sequence shown here is derived from an EMBL/GenBank/DDBJ whole genome shotgun (WGS) entry which is preliminary data.</text>
</comment>
<organism evidence="7 8">
    <name type="scientific">Batillaria attramentaria</name>
    <dbReference type="NCBI Taxonomy" id="370345"/>
    <lineage>
        <taxon>Eukaryota</taxon>
        <taxon>Metazoa</taxon>
        <taxon>Spiralia</taxon>
        <taxon>Lophotrochozoa</taxon>
        <taxon>Mollusca</taxon>
        <taxon>Gastropoda</taxon>
        <taxon>Caenogastropoda</taxon>
        <taxon>Sorbeoconcha</taxon>
        <taxon>Cerithioidea</taxon>
        <taxon>Batillariidae</taxon>
        <taxon>Batillaria</taxon>
    </lineage>
</organism>
<evidence type="ECO:0000313" key="8">
    <source>
        <dbReference type="Proteomes" id="UP001519460"/>
    </source>
</evidence>